<feature type="transmembrane region" description="Helical" evidence="8">
    <location>
        <begin position="316"/>
        <end position="337"/>
    </location>
</feature>
<reference evidence="10 11" key="1">
    <citation type="submission" date="2020-08" db="EMBL/GenBank/DDBJ databases">
        <title>Sequencing the genomes of 1000 actinobacteria strains.</title>
        <authorList>
            <person name="Klenk H.-P."/>
        </authorList>
    </citation>
    <scope>NUCLEOTIDE SEQUENCE [LARGE SCALE GENOMIC DNA]</scope>
    <source>
        <strain evidence="10 11">DSM 23040</strain>
    </source>
</reference>
<dbReference type="RefSeq" id="WP_183374998.1">
    <property type="nucleotide sequence ID" value="NZ_CBCSFZ010000004.1"/>
</dbReference>
<feature type="transmembrane region" description="Helical" evidence="8">
    <location>
        <begin position="727"/>
        <end position="755"/>
    </location>
</feature>
<feature type="region of interest" description="Disordered" evidence="7">
    <location>
        <begin position="666"/>
        <end position="711"/>
    </location>
</feature>
<feature type="transmembrane region" description="Helical" evidence="8">
    <location>
        <begin position="440"/>
        <end position="468"/>
    </location>
</feature>
<evidence type="ECO:0000256" key="2">
    <source>
        <dbReference type="ARBA" id="ARBA00022475"/>
    </source>
</evidence>
<feature type="compositionally biased region" description="Acidic residues" evidence="7">
    <location>
        <begin position="695"/>
        <end position="704"/>
    </location>
</feature>
<evidence type="ECO:0000256" key="6">
    <source>
        <dbReference type="ARBA" id="ARBA00038076"/>
    </source>
</evidence>
<keyword evidence="2" id="KW-1003">Cell membrane</keyword>
<dbReference type="PANTHER" id="PTHR30572">
    <property type="entry name" value="MEMBRANE COMPONENT OF TRANSPORTER-RELATED"/>
    <property type="match status" value="1"/>
</dbReference>
<evidence type="ECO:0000256" key="8">
    <source>
        <dbReference type="SAM" id="Phobius"/>
    </source>
</evidence>
<feature type="transmembrane region" description="Helical" evidence="8">
    <location>
        <begin position="252"/>
        <end position="285"/>
    </location>
</feature>
<keyword evidence="11" id="KW-1185">Reference proteome</keyword>
<feature type="transmembrane region" description="Helical" evidence="8">
    <location>
        <begin position="357"/>
        <end position="382"/>
    </location>
</feature>
<dbReference type="GO" id="GO:0005886">
    <property type="term" value="C:plasma membrane"/>
    <property type="evidence" value="ECO:0007669"/>
    <property type="project" value="UniProtKB-SubCell"/>
</dbReference>
<comment type="similarity">
    <text evidence="6">Belongs to the ABC-4 integral membrane protein family.</text>
</comment>
<evidence type="ECO:0000259" key="9">
    <source>
        <dbReference type="Pfam" id="PF02687"/>
    </source>
</evidence>
<name>A0A839QSI7_9MICO</name>
<evidence type="ECO:0000256" key="7">
    <source>
        <dbReference type="SAM" id="MobiDB-lite"/>
    </source>
</evidence>
<dbReference type="Pfam" id="PF02687">
    <property type="entry name" value="FtsX"/>
    <property type="match status" value="2"/>
</dbReference>
<comment type="subcellular location">
    <subcellularLocation>
        <location evidence="1">Cell membrane</location>
        <topology evidence="1">Multi-pass membrane protein</topology>
    </subcellularLocation>
</comment>
<feature type="transmembrane region" description="Helical" evidence="8">
    <location>
        <begin position="403"/>
        <end position="428"/>
    </location>
</feature>
<organism evidence="10 11">
    <name type="scientific">Helcobacillus massiliensis</name>
    <dbReference type="NCBI Taxonomy" id="521392"/>
    <lineage>
        <taxon>Bacteria</taxon>
        <taxon>Bacillati</taxon>
        <taxon>Actinomycetota</taxon>
        <taxon>Actinomycetes</taxon>
        <taxon>Micrococcales</taxon>
        <taxon>Dermabacteraceae</taxon>
        <taxon>Helcobacillus</taxon>
    </lineage>
</organism>
<evidence type="ECO:0000256" key="5">
    <source>
        <dbReference type="ARBA" id="ARBA00023136"/>
    </source>
</evidence>
<dbReference type="InterPro" id="IPR003838">
    <property type="entry name" value="ABC3_permease_C"/>
</dbReference>
<dbReference type="AlphaFoldDB" id="A0A839QSI7"/>
<evidence type="ECO:0000313" key="10">
    <source>
        <dbReference type="EMBL" id="MBB3022725.1"/>
    </source>
</evidence>
<gene>
    <name evidence="10" type="ORF">FHX50_000973</name>
</gene>
<feature type="compositionally biased region" description="Basic and acidic residues" evidence="7">
    <location>
        <begin position="666"/>
        <end position="676"/>
    </location>
</feature>
<feature type="transmembrane region" description="Helical" evidence="8">
    <location>
        <begin position="815"/>
        <end position="838"/>
    </location>
</feature>
<proteinExistence type="inferred from homology"/>
<sequence length="859" mass="87986">MKRSRLRLQPAHRQAAAVVTVTLATAFVSLVILAITFVSGIITAQVEGQYAGTDVIVQPTVDDETGVAGQIAPADVEKTDGVRAAWPVPENLLGKLVADESKIDDQNPFATPGAFVDVQVAPPGADSDTRLNSGSMPSSPSEVLIDTAIAEDNDLAVGDELVLQKVTDGKPVRLTVAGIQDTPKSALLGASPLVMTSEGAATLAGDPVEFGGPAIYAQVEDGTDPAQVVKQLQADGFDATTTEQVIKDMNSAVLVMVASLTVALGSFVAIAVVTAALVVANTFAVTVAQRRRSFALLRALGATRGQVVRLVLKDSALVGLVGAVIGVVLAYLAGTGALNLLRITSSTAFPPLPPLSILAIIVPIVLGVLLTVAAGLVPAISATKVRPVEALRPIEAAAGKGAGVIRTFVAALLVAAGAALLAAGWFLALRNDSPDAAVTAVPMLVAILGTIVMMIGVIAGVLVVVPAIMRLFRAVLGRIGGVPGRFAALNAGRHPRRSAATITALVIGTTLMATMSVGANTAERTLITELNSSSPFDVIASSAAFTDSSAKRTQAVDGVETAVQGVSVDVKAPNGEMMTILGFDRDEIERVSVLDGLADDVRDNEVLVGKDRAESFGLKDGDTLTAPDGTKVRVRVNESLSLTLTTEETVQHFSTSPETAVAARLAERSDPQRKQTDAPTILTEVGSVLGPQAQDGDDGADEENPAGLGLDMPGVQRDMFTTAVNGLLMFATGMLAVAVLVALVGVMNTLSLSVVERRGENALLRALGTSKGQIRAMLAWEGVIMALVGAAIGLLLGTVFGVVGARTVVPASVPFVIGIPWVTLLAVVVLAILAGLLASVIPARSAAKVSPAEALAAAD</sequence>
<keyword evidence="4 8" id="KW-1133">Transmembrane helix</keyword>
<evidence type="ECO:0000313" key="11">
    <source>
        <dbReference type="Proteomes" id="UP000568050"/>
    </source>
</evidence>
<dbReference type="GO" id="GO:0022857">
    <property type="term" value="F:transmembrane transporter activity"/>
    <property type="evidence" value="ECO:0007669"/>
    <property type="project" value="TreeGrafter"/>
</dbReference>
<keyword evidence="3 8" id="KW-0812">Transmembrane</keyword>
<accession>A0A839QSI7</accession>
<evidence type="ECO:0000256" key="4">
    <source>
        <dbReference type="ARBA" id="ARBA00022989"/>
    </source>
</evidence>
<protein>
    <submittedName>
        <fullName evidence="10">Putative ABC transport system permease protein</fullName>
    </submittedName>
</protein>
<dbReference type="InterPro" id="IPR050250">
    <property type="entry name" value="Macrolide_Exporter_MacB"/>
</dbReference>
<feature type="domain" description="ABC3 transporter permease C-terminal" evidence="9">
    <location>
        <begin position="266"/>
        <end position="385"/>
    </location>
</feature>
<dbReference type="EMBL" id="JACHWP010000001">
    <property type="protein sequence ID" value="MBB3022725.1"/>
    <property type="molecule type" value="Genomic_DNA"/>
</dbReference>
<keyword evidence="5 8" id="KW-0472">Membrane</keyword>
<dbReference type="PANTHER" id="PTHR30572:SF4">
    <property type="entry name" value="ABC TRANSPORTER PERMEASE YTRF"/>
    <property type="match status" value="1"/>
</dbReference>
<dbReference type="Proteomes" id="UP000568050">
    <property type="component" value="Unassembled WGS sequence"/>
</dbReference>
<feature type="domain" description="ABC3 transporter permease C-terminal" evidence="9">
    <location>
        <begin position="734"/>
        <end position="851"/>
    </location>
</feature>
<evidence type="ECO:0000256" key="1">
    <source>
        <dbReference type="ARBA" id="ARBA00004651"/>
    </source>
</evidence>
<comment type="caution">
    <text evidence="10">The sequence shown here is derived from an EMBL/GenBank/DDBJ whole genome shotgun (WGS) entry which is preliminary data.</text>
</comment>
<feature type="transmembrane region" description="Helical" evidence="8">
    <location>
        <begin position="776"/>
        <end position="803"/>
    </location>
</feature>
<evidence type="ECO:0000256" key="3">
    <source>
        <dbReference type="ARBA" id="ARBA00022692"/>
    </source>
</evidence>